<feature type="region of interest" description="Disordered" evidence="1">
    <location>
        <begin position="27"/>
        <end position="52"/>
    </location>
</feature>
<dbReference type="Gene3D" id="2.60.40.420">
    <property type="entry name" value="Cupredoxins - blue copper proteins"/>
    <property type="match status" value="1"/>
</dbReference>
<dbReference type="EMBL" id="KE346364">
    <property type="protein sequence ID" value="KJE92614.1"/>
    <property type="molecule type" value="Genomic_DNA"/>
</dbReference>
<dbReference type="PhylomeDB" id="A0A0D2X2I4"/>
<name>A0A0D2X2I4_CAPO3</name>
<dbReference type="PANTHER" id="PTHR35170:SF1">
    <property type="entry name" value="PROTEIN DD3-3"/>
    <property type="match status" value="1"/>
</dbReference>
<proteinExistence type="predicted"/>
<feature type="transmembrane region" description="Helical" evidence="2">
    <location>
        <begin position="750"/>
        <end position="772"/>
    </location>
</feature>
<evidence type="ECO:0000256" key="1">
    <source>
        <dbReference type="SAM" id="MobiDB-lite"/>
    </source>
</evidence>
<keyword evidence="2" id="KW-0812">Transmembrane</keyword>
<dbReference type="STRING" id="595528.A0A0D2X2I4"/>
<feature type="chain" id="PRO_5002270354" evidence="3">
    <location>
        <begin position="19"/>
        <end position="797"/>
    </location>
</feature>
<reference evidence="5" key="1">
    <citation type="submission" date="2011-02" db="EMBL/GenBank/DDBJ databases">
        <title>The Genome Sequence of Capsaspora owczarzaki ATCC 30864.</title>
        <authorList>
            <person name="Russ C."/>
            <person name="Cuomo C."/>
            <person name="Burger G."/>
            <person name="Gray M.W."/>
            <person name="Holland P.W.H."/>
            <person name="King N."/>
            <person name="Lang F.B.F."/>
            <person name="Roger A.J."/>
            <person name="Ruiz-Trillo I."/>
            <person name="Young S.K."/>
            <person name="Zeng Q."/>
            <person name="Gargeya S."/>
            <person name="Alvarado L."/>
            <person name="Berlin A."/>
            <person name="Chapman S.B."/>
            <person name="Chen Z."/>
            <person name="Freedman E."/>
            <person name="Gellesch M."/>
            <person name="Goldberg J."/>
            <person name="Griggs A."/>
            <person name="Gujja S."/>
            <person name="Heilman E."/>
            <person name="Heiman D."/>
            <person name="Howarth C."/>
            <person name="Mehta T."/>
            <person name="Neiman D."/>
            <person name="Pearson M."/>
            <person name="Roberts A."/>
            <person name="Saif S."/>
            <person name="Shea T."/>
            <person name="Shenoy N."/>
            <person name="Sisk P."/>
            <person name="Stolte C."/>
            <person name="Sykes S."/>
            <person name="White J."/>
            <person name="Yandava C."/>
            <person name="Haas B."/>
            <person name="Nusbaum C."/>
            <person name="Birren B."/>
        </authorList>
    </citation>
    <scope>NUCLEOTIDE SEQUENCE</scope>
    <source>
        <strain evidence="5">ATCC 30864</strain>
    </source>
</reference>
<keyword evidence="5" id="KW-1185">Reference proteome</keyword>
<dbReference type="PANTHER" id="PTHR35170">
    <property type="entry name" value="PROTEIN DD3-3"/>
    <property type="match status" value="1"/>
</dbReference>
<feature type="compositionally biased region" description="Polar residues" evidence="1">
    <location>
        <begin position="42"/>
        <end position="52"/>
    </location>
</feature>
<dbReference type="Proteomes" id="UP000008743">
    <property type="component" value="Unassembled WGS sequence"/>
</dbReference>
<evidence type="ECO:0000256" key="2">
    <source>
        <dbReference type="SAM" id="Phobius"/>
    </source>
</evidence>
<keyword evidence="2" id="KW-1133">Transmembrane helix</keyword>
<keyword evidence="3" id="KW-0732">Signal</keyword>
<evidence type="ECO:0000313" key="5">
    <source>
        <dbReference type="Proteomes" id="UP000008743"/>
    </source>
</evidence>
<dbReference type="eggNOG" id="ENOG502QRWS">
    <property type="taxonomic scope" value="Eukaryota"/>
</dbReference>
<evidence type="ECO:0000313" key="4">
    <source>
        <dbReference type="EMBL" id="KJE92614.1"/>
    </source>
</evidence>
<organism evidence="4 5">
    <name type="scientific">Capsaspora owczarzaki (strain ATCC 30864)</name>
    <dbReference type="NCBI Taxonomy" id="595528"/>
    <lineage>
        <taxon>Eukaryota</taxon>
        <taxon>Filasterea</taxon>
        <taxon>Capsaspora</taxon>
    </lineage>
</organism>
<gene>
    <name evidence="4" type="ORF">CAOG_003538</name>
</gene>
<dbReference type="OrthoDB" id="167398at2759"/>
<dbReference type="InParanoid" id="A0A0D2X2I4"/>
<accession>A0A0D2X2I4</accession>
<feature type="signal peptide" evidence="3">
    <location>
        <begin position="1"/>
        <end position="18"/>
    </location>
</feature>
<feature type="compositionally biased region" description="Basic and acidic residues" evidence="1">
    <location>
        <begin position="31"/>
        <end position="41"/>
    </location>
</feature>
<dbReference type="InterPro" id="IPR053320">
    <property type="entry name" value="Protein_DD3-3_O-glyco"/>
</dbReference>
<protein>
    <submittedName>
        <fullName evidence="4">Uncharacterized protein</fullName>
    </submittedName>
</protein>
<evidence type="ECO:0000256" key="3">
    <source>
        <dbReference type="SAM" id="SignalP"/>
    </source>
</evidence>
<sequence>MKVAVLLLVGLCATFANADIYLHNARGGNNRLDEANRDRNNGNRLFDSQNNDRGGSNVGSLYYYVGSQLPITWTNQHSCNNPNAKCNMVIQYTCDDRIRDGTTTNTIPTTPNQCENNNCDTDVEYGRHESLNWYNYCKYRQRNKGLFTANQNLNGDSARFTRQNNAGTRRGYECPEERDYYPYWYPTVWRDIAVLTNDATMCPYYTAQSQNVKSRWYCAAPQAFINDRASRNQEGFIPITKAQCEAIYFAGQNGTWVESPAWGIAAPICRETDWTRDNHLGNGLLFGENAGFNWTIPADLVHDKCVLRLRYNISTTDYDDWTHDGSVAADSGDSTYNTQPNNIPAQVDVWSKFGISKAEVQVQFDAATGNRDGNNNDNAAVVKNSRGYVFKNNPRVDIFGSLLNSQIGDTRVRLQLAINTNQFGRTFQDRTHTFQIRERPDELKDTTIYNVNVRGKRGNIVQTYPGTEYDFVPNRLLVKNGEYVHFQWTGSNTNPDNNAGQGKAGTDRHNVVGIRAPVYAEGQPTSGLKVYGQLGSSYPNRIDGSTPFLGFSQLDRQHLAILDNLQLGGEMSELDDAGTYFDLGPKAVSSLGVYHYLCTRNNNFSNRGQKGTVIVSDNKVVTTALGWNGGWAVADDKNRLWADVGTFNQLWPVTVNTIPVGSLDALPFDSVASHFVEVYPPELATAPGKTFTLQMAYESSATETFAVYRAPTRNAAIWTQVDADMSGDIAAVQGTQGGAYVVVNKPNVGAIVGATVACVAVLVIVATTVIYFKKNPAKWEAAKKKAMYLKRSMDSKV</sequence>
<keyword evidence="2" id="KW-0472">Membrane</keyword>
<dbReference type="OMA" id="TNQHSCS"/>
<dbReference type="RefSeq" id="XP_004348443.1">
    <property type="nucleotide sequence ID" value="XM_004348393.2"/>
</dbReference>
<dbReference type="AlphaFoldDB" id="A0A0D2X2I4"/>
<dbReference type="InterPro" id="IPR008972">
    <property type="entry name" value="Cupredoxin"/>
</dbReference>